<accession>A0A388SEW0</accession>
<evidence type="ECO:0000256" key="2">
    <source>
        <dbReference type="ARBA" id="ARBA00007749"/>
    </source>
</evidence>
<organism evidence="7 8">
    <name type="scientific">Mesosutterella multiformis</name>
    <dbReference type="NCBI Taxonomy" id="2259133"/>
    <lineage>
        <taxon>Bacteria</taxon>
        <taxon>Pseudomonadati</taxon>
        <taxon>Pseudomonadota</taxon>
        <taxon>Betaproteobacteria</taxon>
        <taxon>Burkholderiales</taxon>
        <taxon>Sutterellaceae</taxon>
        <taxon>Mesosutterella</taxon>
    </lineage>
</organism>
<dbReference type="RefSeq" id="WP_202973756.1">
    <property type="nucleotide sequence ID" value="NZ_BGZJ01000002.1"/>
</dbReference>
<proteinExistence type="inferred from homology"/>
<dbReference type="Proteomes" id="UP000266091">
    <property type="component" value="Unassembled WGS sequence"/>
</dbReference>
<evidence type="ECO:0000256" key="5">
    <source>
        <dbReference type="ARBA" id="ARBA00022833"/>
    </source>
</evidence>
<protein>
    <recommendedName>
        <fullName evidence="6">Metallo-beta-lactamase domain-containing protein</fullName>
    </recommendedName>
</protein>
<dbReference type="InterPro" id="IPR001279">
    <property type="entry name" value="Metallo-B-lactamas"/>
</dbReference>
<dbReference type="Pfam" id="PF00753">
    <property type="entry name" value="Lactamase_B"/>
    <property type="match status" value="1"/>
</dbReference>
<dbReference type="InterPro" id="IPR036866">
    <property type="entry name" value="RibonucZ/Hydroxyglut_hydro"/>
</dbReference>
<dbReference type="SMART" id="SM00849">
    <property type="entry name" value="Lactamase_B"/>
    <property type="match status" value="1"/>
</dbReference>
<keyword evidence="8" id="KW-1185">Reference proteome</keyword>
<keyword evidence="3" id="KW-0479">Metal-binding</keyword>
<gene>
    <name evidence="7" type="ORF">MESMUL_21700</name>
</gene>
<dbReference type="GO" id="GO:0046872">
    <property type="term" value="F:metal ion binding"/>
    <property type="evidence" value="ECO:0007669"/>
    <property type="project" value="UniProtKB-KW"/>
</dbReference>
<comment type="caution">
    <text evidence="7">The sequence shown here is derived from an EMBL/GenBank/DDBJ whole genome shotgun (WGS) entry which is preliminary data.</text>
</comment>
<feature type="domain" description="Metallo-beta-lactamase" evidence="6">
    <location>
        <begin position="5"/>
        <end position="193"/>
    </location>
</feature>
<evidence type="ECO:0000256" key="3">
    <source>
        <dbReference type="ARBA" id="ARBA00022723"/>
    </source>
</evidence>
<evidence type="ECO:0000313" key="7">
    <source>
        <dbReference type="EMBL" id="GBO94816.1"/>
    </source>
</evidence>
<name>A0A388SEW0_9BURK</name>
<evidence type="ECO:0000313" key="8">
    <source>
        <dbReference type="Proteomes" id="UP000266091"/>
    </source>
</evidence>
<dbReference type="EMBL" id="BGZJ01000002">
    <property type="protein sequence ID" value="GBO94816.1"/>
    <property type="molecule type" value="Genomic_DNA"/>
</dbReference>
<dbReference type="CDD" id="cd16280">
    <property type="entry name" value="metallo-hydrolase-like_MBL-fold"/>
    <property type="match status" value="1"/>
</dbReference>
<evidence type="ECO:0000256" key="4">
    <source>
        <dbReference type="ARBA" id="ARBA00022801"/>
    </source>
</evidence>
<comment type="similarity">
    <text evidence="2">Belongs to the metallo-beta-lactamase superfamily.</text>
</comment>
<dbReference type="GO" id="GO:0016787">
    <property type="term" value="F:hydrolase activity"/>
    <property type="evidence" value="ECO:0007669"/>
    <property type="project" value="UniProtKB-KW"/>
</dbReference>
<dbReference type="InterPro" id="IPR051013">
    <property type="entry name" value="MBL_superfamily_lactonases"/>
</dbReference>
<dbReference type="AlphaFoldDB" id="A0A388SEW0"/>
<dbReference type="SUPFAM" id="SSF56281">
    <property type="entry name" value="Metallo-hydrolase/oxidoreductase"/>
    <property type="match status" value="1"/>
</dbReference>
<keyword evidence="4" id="KW-0378">Hydrolase</keyword>
<sequence length="246" mass="27196">MGVNWVSAWLIKTPAGPVLIDTVHEPFVDQLIANIKACGVNPADLKMVFVTHGHFDHCGGMKRLKEIAPKARFVMTKRGWDEANVDAKRTHQGGRNSFTMIPQDLVAKDGDTFTFGNFVMTVLETPGHTWGTASYVYPVRDGNKTYRAITVGGLGLNAITGPDQVGAYIDTVKRIRRMVQDPVNPISVHLSAHPFSNGLMEKRFLLPHTDRSTPHPLVAPQAFVKELDVMESNAMKRLAIEKARKA</sequence>
<reference evidence="7 8" key="1">
    <citation type="journal article" date="2018" name="Int. J. Syst. Evol. Microbiol.">
        <title>Mesosutterella multiformis gen. nov., sp. nov., a member of the family Sutterellaceae and Sutterella megalosphaeroides sp. nov., isolated from human faeces.</title>
        <authorList>
            <person name="Sakamoto M."/>
            <person name="Ikeyama N."/>
            <person name="Kunihiro T."/>
            <person name="Iino T."/>
            <person name="Yuki M."/>
            <person name="Ohkuma M."/>
        </authorList>
    </citation>
    <scope>NUCLEOTIDE SEQUENCE [LARGE SCALE GENOMIC DNA]</scope>
    <source>
        <strain evidence="7 8">4NBBH2</strain>
    </source>
</reference>
<evidence type="ECO:0000259" key="6">
    <source>
        <dbReference type="SMART" id="SM00849"/>
    </source>
</evidence>
<evidence type="ECO:0000256" key="1">
    <source>
        <dbReference type="ARBA" id="ARBA00001947"/>
    </source>
</evidence>
<keyword evidence="5" id="KW-0862">Zinc</keyword>
<dbReference type="Gene3D" id="3.60.15.10">
    <property type="entry name" value="Ribonuclease Z/Hydroxyacylglutathione hydrolase-like"/>
    <property type="match status" value="1"/>
</dbReference>
<dbReference type="PANTHER" id="PTHR42978">
    <property type="entry name" value="QUORUM-QUENCHING LACTONASE YTNP-RELATED-RELATED"/>
    <property type="match status" value="1"/>
</dbReference>
<dbReference type="PANTHER" id="PTHR42978:SF2">
    <property type="entry name" value="102 KBASES UNSTABLE REGION: FROM 1 TO 119443"/>
    <property type="match status" value="1"/>
</dbReference>
<comment type="cofactor">
    <cofactor evidence="1">
        <name>Zn(2+)</name>
        <dbReference type="ChEBI" id="CHEBI:29105"/>
    </cofactor>
</comment>